<evidence type="ECO:0000313" key="6">
    <source>
        <dbReference type="EMBL" id="KAJ6222084.1"/>
    </source>
</evidence>
<dbReference type="InterPro" id="IPR046982">
    <property type="entry name" value="BIN3/RVS161-like"/>
</dbReference>
<evidence type="ECO:0000313" key="7">
    <source>
        <dbReference type="Proteomes" id="UP001142055"/>
    </source>
</evidence>
<evidence type="ECO:0000256" key="1">
    <source>
        <dbReference type="ARBA" id="ARBA00004245"/>
    </source>
</evidence>
<dbReference type="InterPro" id="IPR027267">
    <property type="entry name" value="AH/BAR_dom_sf"/>
</dbReference>
<dbReference type="GO" id="GO:0051666">
    <property type="term" value="P:actin cortical patch localization"/>
    <property type="evidence" value="ECO:0007669"/>
    <property type="project" value="InterPro"/>
</dbReference>
<keyword evidence="7" id="KW-1185">Reference proteome</keyword>
<keyword evidence="2" id="KW-0963">Cytoplasm</keyword>
<dbReference type="GO" id="GO:0008289">
    <property type="term" value="F:lipid binding"/>
    <property type="evidence" value="ECO:0007669"/>
    <property type="project" value="TreeGrafter"/>
</dbReference>
<dbReference type="EMBL" id="JAPWDV010000001">
    <property type="protein sequence ID" value="KAJ6222084.1"/>
    <property type="molecule type" value="Genomic_DNA"/>
</dbReference>
<sequence>MTRFSVIRPNIGRGNVLRMFSKTQVSPNGPNQSDSLDNKDLDSNAALLREYDDRRNKLCKEFKKLTDCLNDLNYSEYVDDNIISFFLYNNFMNNRKQLLQDLNSMTTHSIERLNLIVDKWSTFSNQIAKNREDLATIINRTSIEPLKKFQNGFNEMRSAIKRYEQLTADFNKYTQKVAKYKDSERTSTVIIKLNDYQSRLAQAQSDLNTLRAVLERELPMFLLKRSDYFQPSLVAFISSEILFSGNNLNALKELQPIGDEVSEVERQERQNKLFDSIDSLSIVNS</sequence>
<accession>A0A9Q0RPS3</accession>
<dbReference type="PROSITE" id="PS51021">
    <property type="entry name" value="BAR"/>
    <property type="match status" value="1"/>
</dbReference>
<keyword evidence="3" id="KW-0206">Cytoskeleton</keyword>
<dbReference type="Gene3D" id="1.20.1270.60">
    <property type="entry name" value="Arfaptin homology (AH) domain/BAR domain"/>
    <property type="match status" value="1"/>
</dbReference>
<feature type="domain" description="BAR" evidence="5">
    <location>
        <begin position="26"/>
        <end position="270"/>
    </location>
</feature>
<gene>
    <name evidence="6" type="ORF">RDWZM_000629</name>
</gene>
<dbReference type="PANTHER" id="PTHR47174:SF3">
    <property type="entry name" value="BRIDGING INTEGRATOR 3"/>
    <property type="match status" value="1"/>
</dbReference>
<evidence type="ECO:0000256" key="4">
    <source>
        <dbReference type="SAM" id="Coils"/>
    </source>
</evidence>
<dbReference type="Proteomes" id="UP001142055">
    <property type="component" value="Chromosome 1"/>
</dbReference>
<dbReference type="GO" id="GO:0015629">
    <property type="term" value="C:actin cytoskeleton"/>
    <property type="evidence" value="ECO:0007669"/>
    <property type="project" value="TreeGrafter"/>
</dbReference>
<reference evidence="6" key="1">
    <citation type="submission" date="2022-12" db="EMBL/GenBank/DDBJ databases">
        <title>Genome assemblies of Blomia tropicalis.</title>
        <authorList>
            <person name="Cui Y."/>
        </authorList>
    </citation>
    <scope>NUCLEOTIDE SEQUENCE</scope>
    <source>
        <tissue evidence="6">Adult mites</tissue>
    </source>
</reference>
<organism evidence="6 7">
    <name type="scientific">Blomia tropicalis</name>
    <name type="common">Mite</name>
    <dbReference type="NCBI Taxonomy" id="40697"/>
    <lineage>
        <taxon>Eukaryota</taxon>
        <taxon>Metazoa</taxon>
        <taxon>Ecdysozoa</taxon>
        <taxon>Arthropoda</taxon>
        <taxon>Chelicerata</taxon>
        <taxon>Arachnida</taxon>
        <taxon>Acari</taxon>
        <taxon>Acariformes</taxon>
        <taxon>Sarcoptiformes</taxon>
        <taxon>Astigmata</taxon>
        <taxon>Glycyphagoidea</taxon>
        <taxon>Echimyopodidae</taxon>
        <taxon>Blomia</taxon>
    </lineage>
</organism>
<evidence type="ECO:0000256" key="2">
    <source>
        <dbReference type="ARBA" id="ARBA00022490"/>
    </source>
</evidence>
<dbReference type="GO" id="GO:0006897">
    <property type="term" value="P:endocytosis"/>
    <property type="evidence" value="ECO:0007669"/>
    <property type="project" value="InterPro"/>
</dbReference>
<dbReference type="GO" id="GO:0097320">
    <property type="term" value="P:plasma membrane tubulation"/>
    <property type="evidence" value="ECO:0007669"/>
    <property type="project" value="TreeGrafter"/>
</dbReference>
<dbReference type="InterPro" id="IPR004148">
    <property type="entry name" value="BAR_dom"/>
</dbReference>
<comment type="subcellular location">
    <subcellularLocation>
        <location evidence="1">Cytoplasm</location>
        <location evidence="1">Cytoskeleton</location>
    </subcellularLocation>
</comment>
<proteinExistence type="predicted"/>
<keyword evidence="4" id="KW-0175">Coiled coil</keyword>
<protein>
    <recommendedName>
        <fullName evidence="5">BAR domain-containing protein</fullName>
    </recommendedName>
</protein>
<evidence type="ECO:0000259" key="5">
    <source>
        <dbReference type="PROSITE" id="PS51021"/>
    </source>
</evidence>
<dbReference type="AlphaFoldDB" id="A0A9Q0RPS3"/>
<evidence type="ECO:0000256" key="3">
    <source>
        <dbReference type="ARBA" id="ARBA00023212"/>
    </source>
</evidence>
<dbReference type="PANTHER" id="PTHR47174">
    <property type="entry name" value="BRIDGING INTEGRATOR 3"/>
    <property type="match status" value="1"/>
</dbReference>
<dbReference type="SUPFAM" id="SSF103657">
    <property type="entry name" value="BAR/IMD domain-like"/>
    <property type="match status" value="1"/>
</dbReference>
<feature type="coiled-coil region" evidence="4">
    <location>
        <begin position="156"/>
        <end position="213"/>
    </location>
</feature>
<name>A0A9Q0RPS3_BLOTA</name>
<dbReference type="OMA" id="KIRENIC"/>
<comment type="caution">
    <text evidence="6">The sequence shown here is derived from an EMBL/GenBank/DDBJ whole genome shotgun (WGS) entry which is preliminary data.</text>
</comment>
<dbReference type="GO" id="GO:0005737">
    <property type="term" value="C:cytoplasm"/>
    <property type="evidence" value="ECO:0007669"/>
    <property type="project" value="InterPro"/>
</dbReference>